<proteinExistence type="predicted"/>
<keyword evidence="1" id="KW-0175">Coiled coil</keyword>
<reference evidence="2" key="1">
    <citation type="submission" date="2011-01" db="EMBL/GenBank/DDBJ databases">
        <title>The Genome Sequence of Nematocida parisii strain ERTm3.</title>
        <authorList>
            <consortium name="The Broad Institute Genome Sequencing Platform"/>
            <consortium name="The Broad Institute Genome Sequencing Center for Infectious Disease"/>
            <person name="Cuomo C."/>
            <person name="Troemel E."/>
            <person name="Young S.K."/>
            <person name="Zeng Q."/>
            <person name="Gargeya S."/>
            <person name="Fitzgerald M."/>
            <person name="Haas B."/>
            <person name="Abouelleil A."/>
            <person name="Alvarado L."/>
            <person name="Arachchi H.M."/>
            <person name="Berlin A."/>
            <person name="Chapman S.B."/>
            <person name="Gearin G."/>
            <person name="Goldberg J."/>
            <person name="Griggs A."/>
            <person name="Gujja S."/>
            <person name="Hansen M."/>
            <person name="Heiman D."/>
            <person name="Howarth C."/>
            <person name="Larimer J."/>
            <person name="Lui A."/>
            <person name="MacDonald P.J.P."/>
            <person name="McCowen C."/>
            <person name="Montmayeur A."/>
            <person name="Murphy C."/>
            <person name="Neiman D."/>
            <person name="Pearson M."/>
            <person name="Priest M."/>
            <person name="Roberts A."/>
            <person name="Saif S."/>
            <person name="Shea T."/>
            <person name="Sisk P."/>
            <person name="Stolte C."/>
            <person name="Sykes S."/>
            <person name="Wortman J."/>
            <person name="Nusbaum C."/>
            <person name="Birren B."/>
        </authorList>
    </citation>
    <scope>NUCLEOTIDE SEQUENCE</scope>
    <source>
        <strain evidence="2">ERTm3</strain>
    </source>
</reference>
<dbReference type="AlphaFoldDB" id="I3EEU8"/>
<evidence type="ECO:0000256" key="1">
    <source>
        <dbReference type="SAM" id="Coils"/>
    </source>
</evidence>
<feature type="coiled-coil region" evidence="1">
    <location>
        <begin position="205"/>
        <end position="232"/>
    </location>
</feature>
<keyword evidence="3" id="KW-1185">Reference proteome</keyword>
<dbReference type="VEuPathDB" id="MicrosporidiaDB:NEQG_01817"/>
<accession>I3EEU8</accession>
<organism evidence="2 3">
    <name type="scientific">Nematocida parisii (strain ERTm3)</name>
    <name type="common">Nematode killer fungus</name>
    <dbReference type="NCBI Taxonomy" id="935791"/>
    <lineage>
        <taxon>Eukaryota</taxon>
        <taxon>Fungi</taxon>
        <taxon>Fungi incertae sedis</taxon>
        <taxon>Microsporidia</taxon>
        <taxon>Nematocida</taxon>
    </lineage>
</organism>
<dbReference type="HOGENOM" id="CLU_437470_0_0_1"/>
<gene>
    <name evidence="2" type="ORF">NEQG_01817</name>
</gene>
<dbReference type="OrthoDB" id="10349351at2759"/>
<name>I3EEU8_NEMP3</name>
<dbReference type="InParanoid" id="I3EEU8"/>
<evidence type="ECO:0000313" key="3">
    <source>
        <dbReference type="Proteomes" id="UP000002872"/>
    </source>
</evidence>
<dbReference type="Proteomes" id="UP000002872">
    <property type="component" value="Unassembled WGS sequence"/>
</dbReference>
<sequence length="574" mass="66369">MLFCVKKMHFIKRRICAAIILGLMYAKIKFIFVEASSALSMDNTNAHQGQMEPGLSSSMDTINSSITKEKNNIRRGCATVNDSIKKSGKNKCNSNKNVEFKPQHESIIIIKEYRQNFERITGQSLNNYIESWAGCIQKPQHNIYEYIANKDVIKENIFNELLDIFRANNNDPSVGVNKLYNNPKYKFSNLPILSPRASEYYLFVKDNLKNMLNAKNSLINNSSQELEGLKKDVPSNSELANVFVTLIKSPGLYKSFDFRDMLQTSSKQYSHNIVDFSTPEKDSSTINSLKDKIHQIEIKLLNFIGSLFYQIELFLAGHPIFNSNKKRLDFDLADINYKLPLDDTTSNIFNLRIKLIKEAWKFTSNLFIQQMPELFQFLENVSNVQTPDRLIEFKKYLYDNDNSNRIMIRKSARFNLIHKFIYTVKMDIAEVDVLKNDINEMNRISSNIEYLAEEALKMLNFITLDFKSGKKNVDAYKALSNKANPLFPLEKECKEFETTWLNIEKHEKHVQEIAKYVDKYLALADEKRGLSNYSYTINLVKELINVSSKPDNKLLKAINACSSAIKKIFPFIKQ</sequence>
<dbReference type="EMBL" id="GL870880">
    <property type="protein sequence ID" value="EIJ87745.1"/>
    <property type="molecule type" value="Genomic_DNA"/>
</dbReference>
<evidence type="ECO:0000313" key="2">
    <source>
        <dbReference type="EMBL" id="EIJ87745.1"/>
    </source>
</evidence>
<protein>
    <submittedName>
        <fullName evidence="2">Uncharacterized protein</fullName>
    </submittedName>
</protein>